<feature type="compositionally biased region" description="Polar residues" evidence="2">
    <location>
        <begin position="1"/>
        <end position="26"/>
    </location>
</feature>
<evidence type="ECO:0000256" key="2">
    <source>
        <dbReference type="SAM" id="MobiDB-lite"/>
    </source>
</evidence>
<feature type="domain" description="Xylanolytic transcriptional activator regulatory" evidence="3">
    <location>
        <begin position="185"/>
        <end position="258"/>
    </location>
</feature>
<evidence type="ECO:0000259" key="3">
    <source>
        <dbReference type="SMART" id="SM00906"/>
    </source>
</evidence>
<dbReference type="Pfam" id="PF04082">
    <property type="entry name" value="Fungal_trans"/>
    <property type="match status" value="1"/>
</dbReference>
<dbReference type="CDD" id="cd12148">
    <property type="entry name" value="fungal_TF_MHR"/>
    <property type="match status" value="1"/>
</dbReference>
<dbReference type="PANTHER" id="PTHR47425">
    <property type="entry name" value="FARB-RELATED"/>
    <property type="match status" value="1"/>
</dbReference>
<proteinExistence type="predicted"/>
<dbReference type="InterPro" id="IPR007219">
    <property type="entry name" value="XnlR_reg_dom"/>
</dbReference>
<gene>
    <name evidence="4" type="ORF">CLO192961_LOCUS171453</name>
</gene>
<dbReference type="SMART" id="SM00906">
    <property type="entry name" value="Fungal_trans"/>
    <property type="match status" value="1"/>
</dbReference>
<protein>
    <recommendedName>
        <fullName evidence="3">Xylanolytic transcriptional activator regulatory domain-containing protein</fullName>
    </recommendedName>
</protein>
<keyword evidence="1" id="KW-0539">Nucleus</keyword>
<name>A0ABY6U5T2_BIOOC</name>
<evidence type="ECO:0000256" key="1">
    <source>
        <dbReference type="ARBA" id="ARBA00023242"/>
    </source>
</evidence>
<accession>A0ABY6U5T2</accession>
<evidence type="ECO:0000313" key="5">
    <source>
        <dbReference type="Proteomes" id="UP000766486"/>
    </source>
</evidence>
<organism evidence="4 5">
    <name type="scientific">Bionectria ochroleuca</name>
    <name type="common">Gliocladium roseum</name>
    <dbReference type="NCBI Taxonomy" id="29856"/>
    <lineage>
        <taxon>Eukaryota</taxon>
        <taxon>Fungi</taxon>
        <taxon>Dikarya</taxon>
        <taxon>Ascomycota</taxon>
        <taxon>Pezizomycotina</taxon>
        <taxon>Sordariomycetes</taxon>
        <taxon>Hypocreomycetidae</taxon>
        <taxon>Hypocreales</taxon>
        <taxon>Bionectriaceae</taxon>
        <taxon>Clonostachys</taxon>
    </lineage>
</organism>
<keyword evidence="5" id="KW-1185">Reference proteome</keyword>
<feature type="region of interest" description="Disordered" evidence="2">
    <location>
        <begin position="1"/>
        <end position="40"/>
    </location>
</feature>
<reference evidence="4 5" key="1">
    <citation type="submission" date="2019-06" db="EMBL/GenBank/DDBJ databases">
        <authorList>
            <person name="Broberg M."/>
        </authorList>
    </citation>
    <scope>NUCLEOTIDE SEQUENCE [LARGE SCALE GENOMIC DNA]</scope>
</reference>
<dbReference type="InterPro" id="IPR052761">
    <property type="entry name" value="Fungal_Detox/Toxin_TFs"/>
</dbReference>
<dbReference type="Proteomes" id="UP000766486">
    <property type="component" value="Unassembled WGS sequence"/>
</dbReference>
<sequence>MVSFQDQQTESKSTMLPSQRTVTGNRSPRPPENAPVDAKIPSFCKPPGLNITSLNIQKLHASDAFTLPSPALQNALLEAFICFVHPMLPILDLSNFLTIVTRGDGGAGQISLMVYQAVMLSACPFVDARKLEAEGFEDNRAALNVYFQRAKALYDLNYESDAMAIVQTTLLMTFSFEARHNTTNSWHWSGIAISYAYNIGLHIDPETFGFEPSLRKLRRRLWWACFMQDQMVGLATRQPPRIRKDDFSTKMLQDRDFDVFTDPQGHLAAWFPRLITAGQQQELALLCIEKTKLCVIISKIFHDHYTALYKDEESRKSSDLRALLLYPKPTGTGKPSASVLDDELMAWNNALPQVVQQSPALNQTNTALGSFSVIDVHCYALCLIYRAVTLALHRPEAQEATAIQDRWYPLMRTRTAAKEITRMLAELHSRGRVRSLPVVCIVAAIPAAVIHICDMKDTMPNINTSAATRYWKCIGVLEDLRTVYNAAPFSIEFLNAAYIKVTGDTLLTSKYLMLEDTIIDSPADYQQNILTPVPSNLLETWYDANAGPMGSEDGNMVISVLSDGNNGELFGLSTADGNLQFPPSTG</sequence>
<comment type="caution">
    <text evidence="4">The sequence shown here is derived from an EMBL/GenBank/DDBJ whole genome shotgun (WGS) entry which is preliminary data.</text>
</comment>
<evidence type="ECO:0000313" key="4">
    <source>
        <dbReference type="EMBL" id="VUC25492.1"/>
    </source>
</evidence>
<dbReference type="PANTHER" id="PTHR47425:SF2">
    <property type="entry name" value="FARB-RELATED"/>
    <property type="match status" value="1"/>
</dbReference>
<dbReference type="EMBL" id="CABFNS010000736">
    <property type="protein sequence ID" value="VUC25492.1"/>
    <property type="molecule type" value="Genomic_DNA"/>
</dbReference>